<sequence>MLLLILLVVYFLRFSRTSTPDPSCLLECPDGYLIGKSSCYKLYPPSSAPSYQASLSLCMTKPRQTLASLEKFREDVPLIQQSASEKDINWIFANGVGSRKERFERKADVYNIFDQSLVLAPIAATVGISDSFGNISTLCVLPKFCNSPICDVEQILLTYEYNLLFSSPTKTINPKDTTTLTCTPTKQTFQITCGALGNIYPEPSTIESCKRTSYEQVLTDTTNQLVSSCSKGFKRGTESCTAVMDDSGNLLGYRLTCKPGWTMATCWYTPDNCTPDYCGAKGKCISEVGERRCECEMGWSGDRCQWNLREKYSKVWTFPVFTGAIIALGAFVMRFVKRMVALGRMEQPEEDDPQSTHQILRSYCMFVAGCLVMFSSNPSLTDISPTACRFNFIAVHFCFLFAMVQWLLEAWNVNQILRCVHLNLWETDFNGHRTWGVRIVPRMVASVTVVAAALLITFQAGWNQLAAPWTCVGVIRQDTLSVWIPIFWMVLCVCLFSGAICESSLLIKFRRPLLGYRLDLKIERELGHVEGRRVEKCRQNEVLCMVGLLLLVVLWLLTILSADYKDQWVIGSLTVLIALTYSIFSFYQEAKTCPEDRAMWITLLQRYLPLRFAPSYNPESMWTVEEVKEMYGFSREERRVRYRDYISRNQFLHLHHRWDLRFNQLLAENKMTINEALVKVFCEEMNRLKEHNGTIRQKHYIQDAYKDFLDSIPDVDPRTDLGRLSGRLELVTLAAEAPIGVKLAKFFIVPGFDIFQPEIPEIGENLNRNERQHRRLLNERIRREDYQIMREEAHSQAVFINSSIHFNYFGNEVLR</sequence>
<reference evidence="6" key="1">
    <citation type="submission" date="2011-07" db="EMBL/GenBank/DDBJ databases">
        <authorList>
            <consortium name="Caenorhabditis brenneri Sequencing and Analysis Consortium"/>
            <person name="Wilson R.K."/>
        </authorList>
    </citation>
    <scope>NUCLEOTIDE SEQUENCE [LARGE SCALE GENOMIC DNA]</scope>
    <source>
        <strain evidence="6">PB2801</strain>
    </source>
</reference>
<feature type="disulfide bond" evidence="1">
    <location>
        <begin position="295"/>
        <end position="304"/>
    </location>
</feature>
<protein>
    <recommendedName>
        <fullName evidence="4">EGF-like domain-containing protein</fullName>
    </recommendedName>
</protein>
<comment type="caution">
    <text evidence="1">Lacks conserved residue(s) required for the propagation of feature annotation.</text>
</comment>
<keyword evidence="2" id="KW-0812">Transmembrane</keyword>
<dbReference type="Proteomes" id="UP000008068">
    <property type="component" value="Unassembled WGS sequence"/>
</dbReference>
<dbReference type="PROSITE" id="PS01186">
    <property type="entry name" value="EGF_2"/>
    <property type="match status" value="1"/>
</dbReference>
<feature type="domain" description="EGF-like" evidence="4">
    <location>
        <begin position="269"/>
        <end position="305"/>
    </location>
</feature>
<feature type="transmembrane region" description="Helical" evidence="2">
    <location>
        <begin position="443"/>
        <end position="462"/>
    </location>
</feature>
<dbReference type="PROSITE" id="PS50026">
    <property type="entry name" value="EGF_3"/>
    <property type="match status" value="1"/>
</dbReference>
<dbReference type="InterPro" id="IPR000742">
    <property type="entry name" value="EGF"/>
</dbReference>
<accession>G0MN97</accession>
<feature type="transmembrane region" description="Helical" evidence="2">
    <location>
        <begin position="542"/>
        <end position="562"/>
    </location>
</feature>
<gene>
    <name evidence="5" type="ORF">CAEBREN_17813</name>
</gene>
<dbReference type="Gene3D" id="2.10.25.10">
    <property type="entry name" value="Laminin"/>
    <property type="match status" value="1"/>
</dbReference>
<feature type="signal peptide" evidence="3">
    <location>
        <begin position="1"/>
        <end position="17"/>
    </location>
</feature>
<proteinExistence type="predicted"/>
<dbReference type="OrthoDB" id="5845450at2759"/>
<dbReference type="SUPFAM" id="SSF57196">
    <property type="entry name" value="EGF/Laminin"/>
    <property type="match status" value="1"/>
</dbReference>
<keyword evidence="6" id="KW-1185">Reference proteome</keyword>
<feature type="transmembrane region" description="Helical" evidence="2">
    <location>
        <begin position="360"/>
        <end position="378"/>
    </location>
</feature>
<keyword evidence="1" id="KW-0245">EGF-like domain</keyword>
<organism evidence="6">
    <name type="scientific">Caenorhabditis brenneri</name>
    <name type="common">Nematode worm</name>
    <dbReference type="NCBI Taxonomy" id="135651"/>
    <lineage>
        <taxon>Eukaryota</taxon>
        <taxon>Metazoa</taxon>
        <taxon>Ecdysozoa</taxon>
        <taxon>Nematoda</taxon>
        <taxon>Chromadorea</taxon>
        <taxon>Rhabditida</taxon>
        <taxon>Rhabditina</taxon>
        <taxon>Rhabditomorpha</taxon>
        <taxon>Rhabditoidea</taxon>
        <taxon>Rhabditidae</taxon>
        <taxon>Peloderinae</taxon>
        <taxon>Caenorhabditis</taxon>
    </lineage>
</organism>
<dbReference type="EMBL" id="GL379803">
    <property type="protein sequence ID" value="EGT38160.1"/>
    <property type="molecule type" value="Genomic_DNA"/>
</dbReference>
<dbReference type="AlphaFoldDB" id="G0MN97"/>
<keyword evidence="3" id="KW-0732">Signal</keyword>
<evidence type="ECO:0000256" key="2">
    <source>
        <dbReference type="SAM" id="Phobius"/>
    </source>
</evidence>
<keyword evidence="1" id="KW-1015">Disulfide bond</keyword>
<keyword evidence="2" id="KW-1133">Transmembrane helix</keyword>
<dbReference type="STRING" id="135651.G0MN97"/>
<dbReference type="HOGENOM" id="CLU_004352_0_0_1"/>
<feature type="chain" id="PRO_5003403513" description="EGF-like domain-containing protein" evidence="3">
    <location>
        <begin position="18"/>
        <end position="815"/>
    </location>
</feature>
<evidence type="ECO:0000256" key="3">
    <source>
        <dbReference type="SAM" id="SignalP"/>
    </source>
</evidence>
<evidence type="ECO:0000259" key="4">
    <source>
        <dbReference type="PROSITE" id="PS50026"/>
    </source>
</evidence>
<dbReference type="PROSITE" id="PS00022">
    <property type="entry name" value="EGF_1"/>
    <property type="match status" value="1"/>
</dbReference>
<name>G0MN97_CAEBE</name>
<evidence type="ECO:0000313" key="5">
    <source>
        <dbReference type="EMBL" id="EGT38160.1"/>
    </source>
</evidence>
<evidence type="ECO:0000256" key="1">
    <source>
        <dbReference type="PROSITE-ProRule" id="PRU00076"/>
    </source>
</evidence>
<dbReference type="CDD" id="cd00053">
    <property type="entry name" value="EGF"/>
    <property type="match status" value="1"/>
</dbReference>
<keyword evidence="2" id="KW-0472">Membrane</keyword>
<dbReference type="eggNOG" id="ENOG502SEXN">
    <property type="taxonomic scope" value="Eukaryota"/>
</dbReference>
<feature type="transmembrane region" description="Helical" evidence="2">
    <location>
        <begin position="568"/>
        <end position="587"/>
    </location>
</feature>
<feature type="transmembrane region" description="Helical" evidence="2">
    <location>
        <begin position="482"/>
        <end position="507"/>
    </location>
</feature>
<feature type="transmembrane region" description="Helical" evidence="2">
    <location>
        <begin position="315"/>
        <end position="336"/>
    </location>
</feature>
<feature type="transmembrane region" description="Helical" evidence="2">
    <location>
        <begin position="390"/>
        <end position="408"/>
    </location>
</feature>
<evidence type="ECO:0000313" key="6">
    <source>
        <dbReference type="Proteomes" id="UP000008068"/>
    </source>
</evidence>
<dbReference type="InParanoid" id="G0MN97"/>